<keyword evidence="3" id="KW-1185">Reference proteome</keyword>
<keyword evidence="1" id="KW-1133">Transmembrane helix</keyword>
<sequence>MIPIKSIYLSISIPIILLNIYWVFLPQKGYCENFDRSWLIAKFTELDLALNNGEGFSKDTNEEGKLAWAESHLLEAYIEMYQATGNFLWLDKFLNHAKRVLNSNDYARGIKDYKGRSLYGWSAQRPVHPIGWKPGNKIDLTLVNKPRVVFWVHSGMICYPLIKFSLLAKYDNLPNKYSRESDKIVSFVEKAMQEFNYKWRYNDNLQEGYYVFDNEPVYGNPTSGLPENKITKEYRSSINSDLALGKVFIILYQVTNNTEYYLKAKALANKFKKQLVVKGNYYIWKYRYAEDQGLSKVYEDISHGGTDITFAYDAYNADIVFNIDDIKLFSHTYINMYKNGRFSTYVSGEGDKPDYSLTSARWLDLSTVNPEVFNIGFNYLTNHIKNINRDHPVALLGISKLLKYGNNLKQSAN</sequence>
<gene>
    <name evidence="2" type="ordered locus">Desac_2663</name>
</gene>
<dbReference type="KEGG" id="dao:Desac_2663"/>
<keyword evidence="1" id="KW-0812">Transmembrane</keyword>
<organism evidence="2 3">
    <name type="scientific">Desulfobacca acetoxidans (strain ATCC 700848 / DSM 11109 / ASRB2)</name>
    <dbReference type="NCBI Taxonomy" id="880072"/>
    <lineage>
        <taxon>Bacteria</taxon>
        <taxon>Pseudomonadati</taxon>
        <taxon>Thermodesulfobacteriota</taxon>
        <taxon>Desulfobaccia</taxon>
        <taxon>Desulfobaccales</taxon>
        <taxon>Desulfobaccaceae</taxon>
        <taxon>Desulfobacca</taxon>
    </lineage>
</organism>
<reference evidence="2 3" key="1">
    <citation type="journal article" date="2011" name="Stand. Genomic Sci.">
        <title>Complete genome sequence of the acetate-degrading sulfate reducer Desulfobacca acetoxidans type strain (ASRB2).</title>
        <authorList>
            <person name="Goker M."/>
            <person name="Teshima H."/>
            <person name="Lapidus A."/>
            <person name="Nolan M."/>
            <person name="Lucas S."/>
            <person name="Hammon N."/>
            <person name="Deshpande S."/>
            <person name="Cheng J.F."/>
            <person name="Tapia R."/>
            <person name="Han C."/>
            <person name="Goodwin L."/>
            <person name="Pitluck S."/>
            <person name="Huntemann M."/>
            <person name="Liolios K."/>
            <person name="Ivanova N."/>
            <person name="Pagani I."/>
            <person name="Mavromatis K."/>
            <person name="Ovchinikova G."/>
            <person name="Pati A."/>
            <person name="Chen A."/>
            <person name="Palaniappan K."/>
            <person name="Land M."/>
            <person name="Hauser L."/>
            <person name="Brambilla E.M."/>
            <person name="Rohde M."/>
            <person name="Spring S."/>
            <person name="Detter J.C."/>
            <person name="Woyke T."/>
            <person name="Bristow J."/>
            <person name="Eisen J.A."/>
            <person name="Markowitz V."/>
            <person name="Hugenholtz P."/>
            <person name="Kyrpides N.C."/>
            <person name="Klenk H.P."/>
        </authorList>
    </citation>
    <scope>NUCLEOTIDE SEQUENCE [LARGE SCALE GENOMIC DNA]</scope>
    <source>
        <strain evidence="3">ATCC 700848 / DSM 11109 / ASRB2</strain>
    </source>
</reference>
<dbReference type="EMBL" id="CP002629">
    <property type="protein sequence ID" value="AEB10478.1"/>
    <property type="molecule type" value="Genomic_DNA"/>
</dbReference>
<proteinExistence type="predicted"/>
<feature type="transmembrane region" description="Helical" evidence="1">
    <location>
        <begin position="7"/>
        <end position="25"/>
    </location>
</feature>
<dbReference type="HOGENOM" id="CLU_531993_0_0_7"/>
<evidence type="ECO:0000313" key="2">
    <source>
        <dbReference type="EMBL" id="AEB10478.1"/>
    </source>
</evidence>
<protein>
    <recommendedName>
        <fullName evidence="4">D-glucuronyl C5-epimerase C-terminal domain-containing protein</fullName>
    </recommendedName>
</protein>
<keyword evidence="1" id="KW-0472">Membrane</keyword>
<dbReference type="OrthoDB" id="1802546at2"/>
<dbReference type="AlphaFoldDB" id="F2NIK3"/>
<reference evidence="3" key="2">
    <citation type="submission" date="2011-03" db="EMBL/GenBank/DDBJ databases">
        <title>The complete genome of Desulfobacca acetoxidans DSM 11109.</title>
        <authorList>
            <consortium name="US DOE Joint Genome Institute (JGI-PGF)"/>
            <person name="Lucas S."/>
            <person name="Copeland A."/>
            <person name="Lapidus A."/>
            <person name="Bruce D."/>
            <person name="Goodwin L."/>
            <person name="Pitluck S."/>
            <person name="Peters L."/>
            <person name="Kyrpides N."/>
            <person name="Mavromatis K."/>
            <person name="Ivanova N."/>
            <person name="Ovchinnikova G."/>
            <person name="Teshima H."/>
            <person name="Detter J.C."/>
            <person name="Han C."/>
            <person name="Land M."/>
            <person name="Hauser L."/>
            <person name="Markowitz V."/>
            <person name="Cheng J.-F."/>
            <person name="Hugenholtz P."/>
            <person name="Woyke T."/>
            <person name="Wu D."/>
            <person name="Spring S."/>
            <person name="Schueler E."/>
            <person name="Brambilla E."/>
            <person name="Klenk H.-P."/>
            <person name="Eisen J.A."/>
        </authorList>
    </citation>
    <scope>NUCLEOTIDE SEQUENCE [LARGE SCALE GENOMIC DNA]</scope>
    <source>
        <strain evidence="3">ATCC 700848 / DSM 11109 / ASRB2</strain>
    </source>
</reference>
<name>F2NIK3_DESAR</name>
<evidence type="ECO:0000256" key="1">
    <source>
        <dbReference type="SAM" id="Phobius"/>
    </source>
</evidence>
<accession>F2NIK3</accession>
<dbReference type="eggNOG" id="ENOG5030JDG">
    <property type="taxonomic scope" value="Bacteria"/>
</dbReference>
<dbReference type="STRING" id="880072.Desac_2663"/>
<dbReference type="RefSeq" id="WP_013707587.1">
    <property type="nucleotide sequence ID" value="NC_015388.1"/>
</dbReference>
<evidence type="ECO:0008006" key="4">
    <source>
        <dbReference type="Google" id="ProtNLM"/>
    </source>
</evidence>
<dbReference type="Proteomes" id="UP000000483">
    <property type="component" value="Chromosome"/>
</dbReference>
<evidence type="ECO:0000313" key="3">
    <source>
        <dbReference type="Proteomes" id="UP000000483"/>
    </source>
</evidence>